<comment type="similarity">
    <text evidence="1">Belongs to the 'phage' integrase family.</text>
</comment>
<dbReference type="Gene3D" id="1.10.443.10">
    <property type="entry name" value="Intergrase catalytic core"/>
    <property type="match status" value="1"/>
</dbReference>
<name>A0A7C4PJ22_9CHLR</name>
<evidence type="ECO:0000256" key="3">
    <source>
        <dbReference type="ARBA" id="ARBA00023172"/>
    </source>
</evidence>
<dbReference type="PROSITE" id="PS51900">
    <property type="entry name" value="CB"/>
    <property type="match status" value="1"/>
</dbReference>
<protein>
    <recommendedName>
        <fullName evidence="8">Integrase</fullName>
    </recommendedName>
</protein>
<evidence type="ECO:0000259" key="5">
    <source>
        <dbReference type="PROSITE" id="PS51898"/>
    </source>
</evidence>
<comment type="caution">
    <text evidence="7">The sequence shown here is derived from an EMBL/GenBank/DDBJ whole genome shotgun (WGS) entry which is preliminary data.</text>
</comment>
<dbReference type="InterPro" id="IPR050090">
    <property type="entry name" value="Tyrosine_recombinase_XerCD"/>
</dbReference>
<dbReference type="GO" id="GO:0006310">
    <property type="term" value="P:DNA recombination"/>
    <property type="evidence" value="ECO:0007669"/>
    <property type="project" value="UniProtKB-KW"/>
</dbReference>
<dbReference type="GO" id="GO:0015074">
    <property type="term" value="P:DNA integration"/>
    <property type="evidence" value="ECO:0007669"/>
    <property type="project" value="InterPro"/>
</dbReference>
<feature type="domain" description="Core-binding (CB)" evidence="6">
    <location>
        <begin position="5"/>
        <end position="78"/>
    </location>
</feature>
<dbReference type="PANTHER" id="PTHR30349:SF41">
    <property type="entry name" value="INTEGRASE_RECOMBINASE PROTEIN MJ0367-RELATED"/>
    <property type="match status" value="1"/>
</dbReference>
<dbReference type="InterPro" id="IPR011010">
    <property type="entry name" value="DNA_brk_join_enz"/>
</dbReference>
<feature type="domain" description="Tyr recombinase" evidence="5">
    <location>
        <begin position="94"/>
        <end position="266"/>
    </location>
</feature>
<evidence type="ECO:0000256" key="2">
    <source>
        <dbReference type="ARBA" id="ARBA00023125"/>
    </source>
</evidence>
<dbReference type="InterPro" id="IPR002104">
    <property type="entry name" value="Integrase_catalytic"/>
</dbReference>
<dbReference type="InterPro" id="IPR044068">
    <property type="entry name" value="CB"/>
</dbReference>
<dbReference type="InterPro" id="IPR013762">
    <property type="entry name" value="Integrase-like_cat_sf"/>
</dbReference>
<dbReference type="CDD" id="cd00397">
    <property type="entry name" value="DNA_BRE_C"/>
    <property type="match status" value="1"/>
</dbReference>
<evidence type="ECO:0000256" key="4">
    <source>
        <dbReference type="PROSITE-ProRule" id="PRU01248"/>
    </source>
</evidence>
<accession>A0A7C4PJ22</accession>
<keyword evidence="3" id="KW-0233">DNA recombination</keyword>
<keyword evidence="2 4" id="KW-0238">DNA-binding</keyword>
<dbReference type="AlphaFoldDB" id="A0A7C4PJ22"/>
<evidence type="ECO:0000313" key="7">
    <source>
        <dbReference type="EMBL" id="HGS20684.1"/>
    </source>
</evidence>
<dbReference type="Pfam" id="PF00589">
    <property type="entry name" value="Phage_integrase"/>
    <property type="match status" value="1"/>
</dbReference>
<evidence type="ECO:0000259" key="6">
    <source>
        <dbReference type="PROSITE" id="PS51900"/>
    </source>
</evidence>
<proteinExistence type="inferred from homology"/>
<dbReference type="GO" id="GO:0003677">
    <property type="term" value="F:DNA binding"/>
    <property type="evidence" value="ECO:0007669"/>
    <property type="project" value="UniProtKB-UniRule"/>
</dbReference>
<dbReference type="PROSITE" id="PS51898">
    <property type="entry name" value="TYR_RECOMBINASE"/>
    <property type="match status" value="1"/>
</dbReference>
<dbReference type="EMBL" id="DSYK01000121">
    <property type="protein sequence ID" value="HGS20684.1"/>
    <property type="molecule type" value="Genomic_DNA"/>
</dbReference>
<evidence type="ECO:0000256" key="1">
    <source>
        <dbReference type="ARBA" id="ARBA00008857"/>
    </source>
</evidence>
<gene>
    <name evidence="7" type="ORF">ENT37_02315</name>
</gene>
<dbReference type="SUPFAM" id="SSF56349">
    <property type="entry name" value="DNA breaking-rejoining enzymes"/>
    <property type="match status" value="1"/>
</dbReference>
<evidence type="ECO:0008006" key="8">
    <source>
        <dbReference type="Google" id="ProtNLM"/>
    </source>
</evidence>
<sequence>MSDLNTITTLLDVFFAERAFSPRTEEQYRSILMVFLSKVNVDTCTPTDVQKFLRTSGWGNSRQYVASVAIRHFIRWKFREHPALRVRIKREKPHPGRTLTETQIIRLLDSFDRTTMKGCRDYAIACFALDTGLRVNEIASIQISDLDLTNRMVLARVKGGRWEKAFFSRYTASALEEWLNMRDPKDSRLFQVTRDGLRVIVRKWGEKMGLKLSPHDFRRTFAVMAIKAGAPTRLVQVAGRWSDIRMVEYCGIFSRPQQWVRGSSHR</sequence>
<dbReference type="PANTHER" id="PTHR30349">
    <property type="entry name" value="PHAGE INTEGRASE-RELATED"/>
    <property type="match status" value="1"/>
</dbReference>
<organism evidence="7">
    <name type="scientific">Anaerolinea thermolimosa</name>
    <dbReference type="NCBI Taxonomy" id="229919"/>
    <lineage>
        <taxon>Bacteria</taxon>
        <taxon>Bacillati</taxon>
        <taxon>Chloroflexota</taxon>
        <taxon>Anaerolineae</taxon>
        <taxon>Anaerolineales</taxon>
        <taxon>Anaerolineaceae</taxon>
        <taxon>Anaerolinea</taxon>
    </lineage>
</organism>
<reference evidence="7" key="1">
    <citation type="journal article" date="2020" name="mSystems">
        <title>Genome- and Community-Level Interaction Insights into Carbon Utilization and Element Cycling Functions of Hydrothermarchaeota in Hydrothermal Sediment.</title>
        <authorList>
            <person name="Zhou Z."/>
            <person name="Liu Y."/>
            <person name="Xu W."/>
            <person name="Pan J."/>
            <person name="Luo Z.H."/>
            <person name="Li M."/>
        </authorList>
    </citation>
    <scope>NUCLEOTIDE SEQUENCE [LARGE SCALE GENOMIC DNA]</scope>
    <source>
        <strain evidence="7">SpSt-573</strain>
    </source>
</reference>